<accession>A0A3Q3VY92</accession>
<protein>
    <submittedName>
        <fullName evidence="2">Uncharacterized protein</fullName>
    </submittedName>
</protein>
<dbReference type="AlphaFoldDB" id="A0A3Q3VY92"/>
<evidence type="ECO:0000313" key="3">
    <source>
        <dbReference type="Proteomes" id="UP000261620"/>
    </source>
</evidence>
<feature type="region of interest" description="Disordered" evidence="1">
    <location>
        <begin position="1"/>
        <end position="36"/>
    </location>
</feature>
<dbReference type="Ensembl" id="ENSMMOT00000008387.1">
    <property type="protein sequence ID" value="ENSMMOP00000008236.1"/>
    <property type="gene ID" value="ENSMMOG00000006387.1"/>
</dbReference>
<keyword evidence="3" id="KW-1185">Reference proteome</keyword>
<organism evidence="2 3">
    <name type="scientific">Mola mola</name>
    <name type="common">Ocean sunfish</name>
    <name type="synonym">Tetraodon mola</name>
    <dbReference type="NCBI Taxonomy" id="94237"/>
    <lineage>
        <taxon>Eukaryota</taxon>
        <taxon>Metazoa</taxon>
        <taxon>Chordata</taxon>
        <taxon>Craniata</taxon>
        <taxon>Vertebrata</taxon>
        <taxon>Euteleostomi</taxon>
        <taxon>Actinopterygii</taxon>
        <taxon>Neopterygii</taxon>
        <taxon>Teleostei</taxon>
        <taxon>Neoteleostei</taxon>
        <taxon>Acanthomorphata</taxon>
        <taxon>Eupercaria</taxon>
        <taxon>Tetraodontiformes</taxon>
        <taxon>Molidae</taxon>
        <taxon>Mola</taxon>
    </lineage>
</organism>
<dbReference type="Proteomes" id="UP000261620">
    <property type="component" value="Unplaced"/>
</dbReference>
<feature type="compositionally biased region" description="Polar residues" evidence="1">
    <location>
        <begin position="1"/>
        <end position="12"/>
    </location>
</feature>
<reference evidence="2" key="2">
    <citation type="submission" date="2025-09" db="UniProtKB">
        <authorList>
            <consortium name="Ensembl"/>
        </authorList>
    </citation>
    <scope>IDENTIFICATION</scope>
</reference>
<evidence type="ECO:0000256" key="1">
    <source>
        <dbReference type="SAM" id="MobiDB-lite"/>
    </source>
</evidence>
<sequence>MSYPTGSPSSSAGLCRPARSPGKAGRSREPGAPSYSNTCFQTILPSWEIKKILETKDLCEKDGTCTVGSIRIWTVTHFVILPQNQSND</sequence>
<proteinExistence type="predicted"/>
<evidence type="ECO:0000313" key="2">
    <source>
        <dbReference type="Ensembl" id="ENSMMOP00000008236.1"/>
    </source>
</evidence>
<reference evidence="2" key="1">
    <citation type="submission" date="2025-08" db="UniProtKB">
        <authorList>
            <consortium name="Ensembl"/>
        </authorList>
    </citation>
    <scope>IDENTIFICATION</scope>
</reference>
<name>A0A3Q3VY92_MOLML</name>